<organism evidence="8 9">
    <name type="scientific">Dankookia rubra</name>
    <dbReference type="NCBI Taxonomy" id="1442381"/>
    <lineage>
        <taxon>Bacteria</taxon>
        <taxon>Pseudomonadati</taxon>
        <taxon>Pseudomonadota</taxon>
        <taxon>Alphaproteobacteria</taxon>
        <taxon>Acetobacterales</taxon>
        <taxon>Roseomonadaceae</taxon>
        <taxon>Dankookia</taxon>
    </lineage>
</organism>
<feature type="domain" description="EamA" evidence="7">
    <location>
        <begin position="174"/>
        <end position="306"/>
    </location>
</feature>
<evidence type="ECO:0000256" key="6">
    <source>
        <dbReference type="SAM" id="Phobius"/>
    </source>
</evidence>
<dbReference type="InterPro" id="IPR051258">
    <property type="entry name" value="Diverse_Substrate_Transporter"/>
</dbReference>
<feature type="transmembrane region" description="Helical" evidence="6">
    <location>
        <begin position="235"/>
        <end position="256"/>
    </location>
</feature>
<evidence type="ECO:0000259" key="7">
    <source>
        <dbReference type="Pfam" id="PF00892"/>
    </source>
</evidence>
<protein>
    <submittedName>
        <fullName evidence="8">DMT family transporter</fullName>
    </submittedName>
</protein>
<keyword evidence="9" id="KW-1185">Reference proteome</keyword>
<keyword evidence="5 6" id="KW-0472">Membrane</keyword>
<reference evidence="8 9" key="1">
    <citation type="journal article" date="2016" name="J. Microbiol.">
        <title>Dankookia rubra gen. nov., sp. nov., an alphaproteobacterium isolated from sediment of a shallow stream.</title>
        <authorList>
            <person name="Kim W.H."/>
            <person name="Kim D.H."/>
            <person name="Kang K."/>
            <person name="Ahn T.Y."/>
        </authorList>
    </citation>
    <scope>NUCLEOTIDE SEQUENCE [LARGE SCALE GENOMIC DNA]</scope>
    <source>
        <strain evidence="8 9">JCM30602</strain>
    </source>
</reference>
<name>A0A4R5QER1_9PROT</name>
<evidence type="ECO:0000256" key="4">
    <source>
        <dbReference type="ARBA" id="ARBA00022989"/>
    </source>
</evidence>
<keyword evidence="3 6" id="KW-0812">Transmembrane</keyword>
<dbReference type="InterPro" id="IPR000620">
    <property type="entry name" value="EamA_dom"/>
</dbReference>
<dbReference type="PANTHER" id="PTHR42920">
    <property type="entry name" value="OS03G0707200 PROTEIN-RELATED"/>
    <property type="match status" value="1"/>
</dbReference>
<comment type="subcellular location">
    <subcellularLocation>
        <location evidence="1">Cell membrane</location>
        <topology evidence="1">Multi-pass membrane protein</topology>
    </subcellularLocation>
</comment>
<feature type="transmembrane region" description="Helical" evidence="6">
    <location>
        <begin position="117"/>
        <end position="137"/>
    </location>
</feature>
<keyword evidence="4 6" id="KW-1133">Transmembrane helix</keyword>
<feature type="transmembrane region" description="Helical" evidence="6">
    <location>
        <begin position="290"/>
        <end position="308"/>
    </location>
</feature>
<dbReference type="RefSeq" id="WP_133290247.1">
    <property type="nucleotide sequence ID" value="NZ_SMSJ01000028.1"/>
</dbReference>
<proteinExistence type="predicted"/>
<dbReference type="AlphaFoldDB" id="A0A4R5QER1"/>
<feature type="transmembrane region" description="Helical" evidence="6">
    <location>
        <begin position="263"/>
        <end position="284"/>
    </location>
</feature>
<feature type="domain" description="EamA" evidence="7">
    <location>
        <begin position="28"/>
        <end position="160"/>
    </location>
</feature>
<dbReference type="EMBL" id="SMSJ01000028">
    <property type="protein sequence ID" value="TDH61001.1"/>
    <property type="molecule type" value="Genomic_DNA"/>
</dbReference>
<gene>
    <name evidence="8" type="ORF">E2C06_19335</name>
</gene>
<feature type="transmembrane region" description="Helical" evidence="6">
    <location>
        <begin position="28"/>
        <end position="45"/>
    </location>
</feature>
<dbReference type="Proteomes" id="UP000295096">
    <property type="component" value="Unassembled WGS sequence"/>
</dbReference>
<feature type="transmembrane region" description="Helical" evidence="6">
    <location>
        <begin position="89"/>
        <end position="111"/>
    </location>
</feature>
<dbReference type="Pfam" id="PF00892">
    <property type="entry name" value="EamA"/>
    <property type="match status" value="2"/>
</dbReference>
<sequence>MLLQAGRGAAAPGPVAAARRPRPTYSTALLLAAAVLLFGASWPAVKVAILGTGATSIWLTASRSGLAALALMLLLLSAGRLSRPARPDLPALLAIGVLQLTVFFLLCSYAVRFVPAGHTAILSNAAIIWVVPLAALLRQREPPARWIAAALTLAGVAIIIDPWSISAANGAAAWGHALLLAAALAWACTILVTKAWPPRLHVILLLPWAFALSAALLVGLAILLEPDGGIPPAAWPLAAFNGLVVAPFGTGCIIELSRRLTPTAAAISFMIIPVVGVLISTVMLGEAIDAALLCGGALILGGAALTAAR</sequence>
<comment type="caution">
    <text evidence="8">The sequence shown here is derived from an EMBL/GenBank/DDBJ whole genome shotgun (WGS) entry which is preliminary data.</text>
</comment>
<accession>A0A4R5QER1</accession>
<dbReference type="SUPFAM" id="SSF103481">
    <property type="entry name" value="Multidrug resistance efflux transporter EmrE"/>
    <property type="match status" value="2"/>
</dbReference>
<dbReference type="OrthoDB" id="7850605at2"/>
<evidence type="ECO:0000313" key="9">
    <source>
        <dbReference type="Proteomes" id="UP000295096"/>
    </source>
</evidence>
<evidence type="ECO:0000256" key="3">
    <source>
        <dbReference type="ARBA" id="ARBA00022692"/>
    </source>
</evidence>
<feature type="transmembrane region" description="Helical" evidence="6">
    <location>
        <begin position="171"/>
        <end position="192"/>
    </location>
</feature>
<keyword evidence="2" id="KW-1003">Cell membrane</keyword>
<evidence type="ECO:0000256" key="5">
    <source>
        <dbReference type="ARBA" id="ARBA00023136"/>
    </source>
</evidence>
<feature type="transmembrane region" description="Helical" evidence="6">
    <location>
        <begin position="144"/>
        <end position="165"/>
    </location>
</feature>
<evidence type="ECO:0000313" key="8">
    <source>
        <dbReference type="EMBL" id="TDH61001.1"/>
    </source>
</evidence>
<evidence type="ECO:0000256" key="1">
    <source>
        <dbReference type="ARBA" id="ARBA00004651"/>
    </source>
</evidence>
<dbReference type="GO" id="GO:0005886">
    <property type="term" value="C:plasma membrane"/>
    <property type="evidence" value="ECO:0007669"/>
    <property type="project" value="UniProtKB-SubCell"/>
</dbReference>
<feature type="transmembrane region" description="Helical" evidence="6">
    <location>
        <begin position="57"/>
        <end position="77"/>
    </location>
</feature>
<dbReference type="InterPro" id="IPR037185">
    <property type="entry name" value="EmrE-like"/>
</dbReference>
<feature type="transmembrane region" description="Helical" evidence="6">
    <location>
        <begin position="204"/>
        <end position="223"/>
    </location>
</feature>
<dbReference type="PANTHER" id="PTHR42920:SF5">
    <property type="entry name" value="EAMA DOMAIN-CONTAINING PROTEIN"/>
    <property type="match status" value="1"/>
</dbReference>
<evidence type="ECO:0000256" key="2">
    <source>
        <dbReference type="ARBA" id="ARBA00022475"/>
    </source>
</evidence>